<sequence length="264" mass="28885">MCSDVPPTLHTESPGGFWGPGHGWYHRPKIFARLRRALGKYYVLPFGPGQWYLPYIMRGACGQAPKPDVPSGRVSFVRGGNNMPSTVDIGARATEGIRSDSVPLSHEDQTVLSGISYSIQEVSAGVNWRLELGLIECGVRNQSGFPGLGPHTCELGMNIGTFMTSVSHTRKIRRGHWNTALGLEPGVGASVRLTARNQGALKLNTKELDEIYTQIYLNSTTNNSSECMCVFGELLPQLPTVGLRQVWHKAAQSVTKLSHKDKVL</sequence>
<evidence type="ECO:0000313" key="2">
    <source>
        <dbReference type="Proteomes" id="UP001215598"/>
    </source>
</evidence>
<reference evidence="1" key="1">
    <citation type="submission" date="2023-03" db="EMBL/GenBank/DDBJ databases">
        <title>Massive genome expansion in bonnet fungi (Mycena s.s.) driven by repeated elements and novel gene families across ecological guilds.</title>
        <authorList>
            <consortium name="Lawrence Berkeley National Laboratory"/>
            <person name="Harder C.B."/>
            <person name="Miyauchi S."/>
            <person name="Viragh M."/>
            <person name="Kuo A."/>
            <person name="Thoen E."/>
            <person name="Andreopoulos B."/>
            <person name="Lu D."/>
            <person name="Skrede I."/>
            <person name="Drula E."/>
            <person name="Henrissat B."/>
            <person name="Morin E."/>
            <person name="Kohler A."/>
            <person name="Barry K."/>
            <person name="LaButti K."/>
            <person name="Morin E."/>
            <person name="Salamov A."/>
            <person name="Lipzen A."/>
            <person name="Mereny Z."/>
            <person name="Hegedus B."/>
            <person name="Baldrian P."/>
            <person name="Stursova M."/>
            <person name="Weitz H."/>
            <person name="Taylor A."/>
            <person name="Grigoriev I.V."/>
            <person name="Nagy L.G."/>
            <person name="Martin F."/>
            <person name="Kauserud H."/>
        </authorList>
    </citation>
    <scope>NUCLEOTIDE SEQUENCE</scope>
    <source>
        <strain evidence="1">CBHHK182m</strain>
    </source>
</reference>
<dbReference type="EMBL" id="JARKIB010000053">
    <property type="protein sequence ID" value="KAJ7754072.1"/>
    <property type="molecule type" value="Genomic_DNA"/>
</dbReference>
<evidence type="ECO:0000313" key="1">
    <source>
        <dbReference type="EMBL" id="KAJ7754072.1"/>
    </source>
</evidence>
<dbReference type="Proteomes" id="UP001215598">
    <property type="component" value="Unassembled WGS sequence"/>
</dbReference>
<comment type="caution">
    <text evidence="1">The sequence shown here is derived from an EMBL/GenBank/DDBJ whole genome shotgun (WGS) entry which is preliminary data.</text>
</comment>
<keyword evidence="2" id="KW-1185">Reference proteome</keyword>
<organism evidence="1 2">
    <name type="scientific">Mycena metata</name>
    <dbReference type="NCBI Taxonomy" id="1033252"/>
    <lineage>
        <taxon>Eukaryota</taxon>
        <taxon>Fungi</taxon>
        <taxon>Dikarya</taxon>
        <taxon>Basidiomycota</taxon>
        <taxon>Agaricomycotina</taxon>
        <taxon>Agaricomycetes</taxon>
        <taxon>Agaricomycetidae</taxon>
        <taxon>Agaricales</taxon>
        <taxon>Marasmiineae</taxon>
        <taxon>Mycenaceae</taxon>
        <taxon>Mycena</taxon>
    </lineage>
</organism>
<dbReference type="AlphaFoldDB" id="A0AAD7J060"/>
<name>A0AAD7J060_9AGAR</name>
<protein>
    <submittedName>
        <fullName evidence="1">Uncharacterized protein</fullName>
    </submittedName>
</protein>
<accession>A0AAD7J060</accession>
<gene>
    <name evidence="1" type="ORF">B0H16DRAFT_1833196</name>
</gene>
<proteinExistence type="predicted"/>